<proteinExistence type="predicted"/>
<name>A0AC61DAH7_9FIRM</name>
<dbReference type="Proteomes" id="UP000224460">
    <property type="component" value="Unassembled WGS sequence"/>
</dbReference>
<evidence type="ECO:0000313" key="1">
    <source>
        <dbReference type="EMBL" id="PHV69746.1"/>
    </source>
</evidence>
<protein>
    <submittedName>
        <fullName evidence="1">Chemotaxis protein</fullName>
    </submittedName>
</protein>
<keyword evidence="2" id="KW-1185">Reference proteome</keyword>
<organism evidence="1 2">
    <name type="scientific">Sporanaerobium hydrogeniformans</name>
    <dbReference type="NCBI Taxonomy" id="3072179"/>
    <lineage>
        <taxon>Bacteria</taxon>
        <taxon>Bacillati</taxon>
        <taxon>Bacillota</taxon>
        <taxon>Clostridia</taxon>
        <taxon>Lachnospirales</taxon>
        <taxon>Lachnospiraceae</taxon>
        <taxon>Sporanaerobium</taxon>
    </lineage>
</organism>
<sequence length="665" mass="72953">MKKIMNKLLTMKYKLLTMLLAISLIPVLITGISSYFISFNVLTKKLETTSTQTTKEITRGINNYFTGMTNLLKVLANDTNLIEADNNQNLSFGKGLIANIKSTDSNILNVYVGTEQGLFYTDPYVDIPSDFNHKTRDWYQQAVQTPGTIIISDPYTDTGSGDLVISLSCATQIAGKVVGVVGMDVDLSEFSTSLSDITIGDNGYIYITDQNGRVISHPDTTLINSDIITTYPYWKEIKDNSSGFSTYTYEGKDKYAIYDTSEVTGWKVIAGLNHSELTRDTNPIRNTLMLVSFITLIIAILVAILFSTPIAKNIKLLLTSFDRLSHGDLTTRVMIRSKDEFQLLGSHFNDMAINISGLIQNVSEVSTSVLDSSVTLSSMAEETNSSINEVTRAIDEVAKGATEQAQYAMTSASNISDLADKLNLIDKSTDIIDELSNNAKKLTLQGLNHVQTLMQNSDSTMKSTTNVSVLVTETSESMKQIDAISNTIDTITAQTNLLSLNASIEAARAGESGKGFAVVANEIRALAEQSKESTVKIKNIIQDINQKTALSVEAMGITNQNVKDQVQLVNQTQSLFDEIMEAIRVLSEKVTKIKHTTDEITANKDNVVEQIENISAVSEESASATEEVTASSEQISATMDEITQHAVDLYRLSEQLQEKINSFTL</sequence>
<comment type="caution">
    <text evidence="1">The sequence shown here is derived from an EMBL/GenBank/DDBJ whole genome shotgun (WGS) entry which is preliminary data.</text>
</comment>
<dbReference type="EMBL" id="PEDL01000019">
    <property type="protein sequence ID" value="PHV69746.1"/>
    <property type="molecule type" value="Genomic_DNA"/>
</dbReference>
<evidence type="ECO:0000313" key="2">
    <source>
        <dbReference type="Proteomes" id="UP000224460"/>
    </source>
</evidence>
<accession>A0AC61DAH7</accession>
<reference evidence="1" key="1">
    <citation type="submission" date="2017-10" db="EMBL/GenBank/DDBJ databases">
        <title>Genome sequence of cellulolytic Lachnospiraceae bacterium XHS1971 isolated from hotspring sediment.</title>
        <authorList>
            <person name="Vasudevan G."/>
            <person name="Joshi A.J."/>
            <person name="Hivarkar S."/>
            <person name="Lanjekar V.B."/>
            <person name="Dhakephalkar P.K."/>
            <person name="Dagar S."/>
        </authorList>
    </citation>
    <scope>NUCLEOTIDE SEQUENCE</scope>
    <source>
        <strain evidence="1">XHS1971</strain>
    </source>
</reference>
<gene>
    <name evidence="1" type="ORF">CS063_14220</name>
</gene>